<evidence type="ECO:0000256" key="2">
    <source>
        <dbReference type="ARBA" id="ARBA00009347"/>
    </source>
</evidence>
<evidence type="ECO:0000256" key="4">
    <source>
        <dbReference type="ARBA" id="ARBA00022827"/>
    </source>
</evidence>
<keyword evidence="4" id="KW-0274">FAD</keyword>
<evidence type="ECO:0000256" key="3">
    <source>
        <dbReference type="ARBA" id="ARBA00022630"/>
    </source>
</evidence>
<proteinExistence type="inferred from homology"/>
<reference evidence="8 9" key="1">
    <citation type="submission" date="2023-07" db="EMBL/GenBank/DDBJ databases">
        <title>Sorghum-associated microbial communities from plants grown in Nebraska, USA.</title>
        <authorList>
            <person name="Schachtman D."/>
        </authorList>
    </citation>
    <scope>NUCLEOTIDE SEQUENCE [LARGE SCALE GENOMIC DNA]</scope>
    <source>
        <strain evidence="8 9">DS2154</strain>
    </source>
</reference>
<name>A0ABU1N6P0_9CAUL</name>
<gene>
    <name evidence="8" type="ORF">J2800_004860</name>
</gene>
<dbReference type="Proteomes" id="UP001262754">
    <property type="component" value="Unassembled WGS sequence"/>
</dbReference>
<dbReference type="InterPro" id="IPR009100">
    <property type="entry name" value="AcylCoA_DH/oxidase_NM_dom_sf"/>
</dbReference>
<dbReference type="InterPro" id="IPR037069">
    <property type="entry name" value="AcylCoA_DH/ox_N_sf"/>
</dbReference>
<dbReference type="InterPro" id="IPR009075">
    <property type="entry name" value="AcylCo_DH/oxidase_C"/>
</dbReference>
<evidence type="ECO:0000256" key="1">
    <source>
        <dbReference type="ARBA" id="ARBA00001974"/>
    </source>
</evidence>
<feature type="domain" description="Acyl-CoA dehydrogenase/oxidase N-terminal" evidence="7">
    <location>
        <begin position="11"/>
        <end position="119"/>
    </location>
</feature>
<accession>A0ABU1N6P0</accession>
<evidence type="ECO:0000313" key="9">
    <source>
        <dbReference type="Proteomes" id="UP001262754"/>
    </source>
</evidence>
<organism evidence="8 9">
    <name type="scientific">Caulobacter rhizosphaerae</name>
    <dbReference type="NCBI Taxonomy" id="2010972"/>
    <lineage>
        <taxon>Bacteria</taxon>
        <taxon>Pseudomonadati</taxon>
        <taxon>Pseudomonadota</taxon>
        <taxon>Alphaproteobacteria</taxon>
        <taxon>Caulobacterales</taxon>
        <taxon>Caulobacteraceae</taxon>
        <taxon>Caulobacter</taxon>
    </lineage>
</organism>
<dbReference type="Gene3D" id="1.20.140.10">
    <property type="entry name" value="Butyryl-CoA Dehydrogenase, subunit A, domain 3"/>
    <property type="match status" value="1"/>
</dbReference>
<evidence type="ECO:0000256" key="5">
    <source>
        <dbReference type="ARBA" id="ARBA00023002"/>
    </source>
</evidence>
<protein>
    <submittedName>
        <fullName evidence="8">Alkylation response protein AidB-like acyl-CoA dehydrogenase</fullName>
    </submittedName>
</protein>
<sequence>MSDGHSDGMDLEALRDGVRAVLTEQASHEKVAAFTNAEGVRDEPLWSQAAELGWLALSADEAHGGLGLGSSELAIVYEELGRALAPLPVLGTMLVVEALARGGDAAQQAAWTPRLAAGELAGAVSMLTPGDRTTALTLSAGADGGVTLDGVAADLLDGAAADILLLLAREGEALRWVLVEPALDGVVVEKVATVDRTRRLGEVRFDRLALPAGRVLMGDAGQIADALLAHAALALASDARGGANAVFEITLDYLKTREQFGKPIGSFQALKHRCADHKIALVASGALVAEAVARMASGDPAAGRYALAAKALATEVYARVAQDAVQLHGGIGYTWEHPCHLYLKRAKLNEQLFGGPAAYLDRVTDLLLAAA</sequence>
<dbReference type="InterPro" id="IPR013786">
    <property type="entry name" value="AcylCoA_DH/ox_N"/>
</dbReference>
<evidence type="ECO:0000313" key="8">
    <source>
        <dbReference type="EMBL" id="MDR6534089.1"/>
    </source>
</evidence>
<evidence type="ECO:0000259" key="6">
    <source>
        <dbReference type="Pfam" id="PF00441"/>
    </source>
</evidence>
<feature type="domain" description="Acyl-CoA dehydrogenase/oxidase C-terminal" evidence="6">
    <location>
        <begin position="224"/>
        <end position="354"/>
    </location>
</feature>
<dbReference type="SUPFAM" id="SSF47203">
    <property type="entry name" value="Acyl-CoA dehydrogenase C-terminal domain-like"/>
    <property type="match status" value="1"/>
</dbReference>
<dbReference type="Gene3D" id="2.40.110.10">
    <property type="entry name" value="Butyryl-CoA Dehydrogenase, subunit A, domain 2"/>
    <property type="match status" value="1"/>
</dbReference>
<keyword evidence="9" id="KW-1185">Reference proteome</keyword>
<dbReference type="SUPFAM" id="SSF56645">
    <property type="entry name" value="Acyl-CoA dehydrogenase NM domain-like"/>
    <property type="match status" value="1"/>
</dbReference>
<dbReference type="PANTHER" id="PTHR43884">
    <property type="entry name" value="ACYL-COA DEHYDROGENASE"/>
    <property type="match status" value="1"/>
</dbReference>
<evidence type="ECO:0000259" key="7">
    <source>
        <dbReference type="Pfam" id="PF02771"/>
    </source>
</evidence>
<dbReference type="RefSeq" id="WP_310035254.1">
    <property type="nucleotide sequence ID" value="NZ_JAVDRL010000019.1"/>
</dbReference>
<dbReference type="PANTHER" id="PTHR43884:SF20">
    <property type="entry name" value="ACYL-COA DEHYDROGENASE FADE28"/>
    <property type="match status" value="1"/>
</dbReference>
<dbReference type="CDD" id="cd00567">
    <property type="entry name" value="ACAD"/>
    <property type="match status" value="1"/>
</dbReference>
<dbReference type="InterPro" id="IPR036250">
    <property type="entry name" value="AcylCo_DH-like_C"/>
</dbReference>
<keyword evidence="3" id="KW-0285">Flavoprotein</keyword>
<comment type="cofactor">
    <cofactor evidence="1">
        <name>FAD</name>
        <dbReference type="ChEBI" id="CHEBI:57692"/>
    </cofactor>
</comment>
<dbReference type="Pfam" id="PF02771">
    <property type="entry name" value="Acyl-CoA_dh_N"/>
    <property type="match status" value="1"/>
</dbReference>
<comment type="caution">
    <text evidence="8">The sequence shown here is derived from an EMBL/GenBank/DDBJ whole genome shotgun (WGS) entry which is preliminary data.</text>
</comment>
<dbReference type="InterPro" id="IPR046373">
    <property type="entry name" value="Acyl-CoA_Oxase/DH_mid-dom_sf"/>
</dbReference>
<comment type="similarity">
    <text evidence="2">Belongs to the acyl-CoA dehydrogenase family.</text>
</comment>
<dbReference type="Gene3D" id="1.10.540.10">
    <property type="entry name" value="Acyl-CoA dehydrogenase/oxidase, N-terminal domain"/>
    <property type="match status" value="1"/>
</dbReference>
<keyword evidence="5" id="KW-0560">Oxidoreductase</keyword>
<dbReference type="Pfam" id="PF00441">
    <property type="entry name" value="Acyl-CoA_dh_1"/>
    <property type="match status" value="1"/>
</dbReference>
<dbReference type="EMBL" id="JAVDRL010000019">
    <property type="protein sequence ID" value="MDR6534089.1"/>
    <property type="molecule type" value="Genomic_DNA"/>
</dbReference>